<organism evidence="1 3">
    <name type="scientific">Acrasis kona</name>
    <dbReference type="NCBI Taxonomy" id="1008807"/>
    <lineage>
        <taxon>Eukaryota</taxon>
        <taxon>Discoba</taxon>
        <taxon>Heterolobosea</taxon>
        <taxon>Tetramitia</taxon>
        <taxon>Eutetramitia</taxon>
        <taxon>Acrasidae</taxon>
        <taxon>Acrasis</taxon>
    </lineage>
</organism>
<protein>
    <submittedName>
        <fullName evidence="1">Tpm</fullName>
    </submittedName>
</protein>
<gene>
    <name evidence="2" type="ORF">AKO1_004283</name>
    <name evidence="1" type="ORF">AKO1_004330</name>
</gene>
<dbReference type="EMBL" id="JAOPGA020001112">
    <property type="protein sequence ID" value="KAL0485172.1"/>
    <property type="molecule type" value="Genomic_DNA"/>
</dbReference>
<proteinExistence type="predicted"/>
<dbReference type="Proteomes" id="UP001431209">
    <property type="component" value="Unassembled WGS sequence"/>
</dbReference>
<comment type="caution">
    <text evidence="1">The sequence shown here is derived from an EMBL/GenBank/DDBJ whole genome shotgun (WGS) entry which is preliminary data.</text>
</comment>
<sequence length="158" mass="17596">MSASAVDIVGLESGDSRVLDFLNGLDPSYDEMREVKKYSDCTYWNYKKIGLSLCLKPHNTKSIIDTVYVYNKGIAQYSKYKGTLPKGLSMDLINVNVVKLLGEPDKKGGITVPVWISYESEKTSIKNAECGVGVQIDFQHKSFGDLENPITVIAFFKL</sequence>
<reference evidence="1 3" key="1">
    <citation type="submission" date="2024-03" db="EMBL/GenBank/DDBJ databases">
        <title>The Acrasis kona genome and developmental transcriptomes reveal deep origins of eukaryotic multicellular pathways.</title>
        <authorList>
            <person name="Sheikh S."/>
            <person name="Fu C.-J."/>
            <person name="Brown M.W."/>
            <person name="Baldauf S.L."/>
        </authorList>
    </citation>
    <scope>NUCLEOTIDE SEQUENCE [LARGE SCALE GENOMIC DNA]</scope>
    <source>
        <strain evidence="1 3">ATCC MYA-3509</strain>
    </source>
</reference>
<accession>A0AAW2YLX6</accession>
<dbReference type="AlphaFoldDB" id="A0AAW2YLX6"/>
<dbReference type="EMBL" id="JAOPGA020000413">
    <property type="protein sequence ID" value="KAL0478496.1"/>
    <property type="molecule type" value="Genomic_DNA"/>
</dbReference>
<evidence type="ECO:0000313" key="1">
    <source>
        <dbReference type="EMBL" id="KAL0478496.1"/>
    </source>
</evidence>
<evidence type="ECO:0000313" key="3">
    <source>
        <dbReference type="Proteomes" id="UP001431209"/>
    </source>
</evidence>
<evidence type="ECO:0000313" key="2">
    <source>
        <dbReference type="EMBL" id="KAL0485172.1"/>
    </source>
</evidence>
<keyword evidence="3" id="KW-1185">Reference proteome</keyword>
<name>A0AAW2YLX6_9EUKA</name>